<evidence type="ECO:0000313" key="3">
    <source>
        <dbReference type="EMBL" id="PTX60131.1"/>
    </source>
</evidence>
<feature type="signal peptide" evidence="2">
    <location>
        <begin position="1"/>
        <end position="23"/>
    </location>
</feature>
<accession>A0A2T6BVN9</accession>
<keyword evidence="2" id="KW-0732">Signal</keyword>
<evidence type="ECO:0000313" key="4">
    <source>
        <dbReference type="Proteomes" id="UP000244090"/>
    </source>
</evidence>
<protein>
    <submittedName>
        <fullName evidence="3">Uncharacterized protein</fullName>
    </submittedName>
</protein>
<dbReference type="EMBL" id="QBKT01000007">
    <property type="protein sequence ID" value="PTX60131.1"/>
    <property type="molecule type" value="Genomic_DNA"/>
</dbReference>
<comment type="caution">
    <text evidence="3">The sequence shown here is derived from an EMBL/GenBank/DDBJ whole genome shotgun (WGS) entry which is preliminary data.</text>
</comment>
<sequence length="127" mass="14456">MKKLKLVPLFLFAFLVSSYTCIAQETEEEVEEAVEEIEVEEEPAVITATYTSMEGTSFVFTYIDEDGEESEITFEKMAPDVKKAFNLADKSLLGKKFKITYTTENITDDDDEDMLVSIRVIIAMEKL</sequence>
<keyword evidence="1" id="KW-0175">Coiled coil</keyword>
<name>A0A2T6BVN9_9FLAO</name>
<dbReference type="RefSeq" id="WP_108115740.1">
    <property type="nucleotide sequence ID" value="NZ_QBKT01000007.1"/>
</dbReference>
<dbReference type="AlphaFoldDB" id="A0A2T6BVN9"/>
<dbReference type="Proteomes" id="UP000244090">
    <property type="component" value="Unassembled WGS sequence"/>
</dbReference>
<dbReference type="OrthoDB" id="1453558at2"/>
<proteinExistence type="predicted"/>
<gene>
    <name evidence="3" type="ORF">C8N46_107137</name>
</gene>
<feature type="chain" id="PRO_5015656579" evidence="2">
    <location>
        <begin position="24"/>
        <end position="127"/>
    </location>
</feature>
<evidence type="ECO:0000256" key="1">
    <source>
        <dbReference type="SAM" id="Coils"/>
    </source>
</evidence>
<feature type="coiled-coil region" evidence="1">
    <location>
        <begin position="16"/>
        <end position="43"/>
    </location>
</feature>
<keyword evidence="4" id="KW-1185">Reference proteome</keyword>
<evidence type="ECO:0000256" key="2">
    <source>
        <dbReference type="SAM" id="SignalP"/>
    </source>
</evidence>
<organism evidence="3 4">
    <name type="scientific">Kordia periserrulae</name>
    <dbReference type="NCBI Taxonomy" id="701523"/>
    <lineage>
        <taxon>Bacteria</taxon>
        <taxon>Pseudomonadati</taxon>
        <taxon>Bacteroidota</taxon>
        <taxon>Flavobacteriia</taxon>
        <taxon>Flavobacteriales</taxon>
        <taxon>Flavobacteriaceae</taxon>
        <taxon>Kordia</taxon>
    </lineage>
</organism>
<reference evidence="3 4" key="1">
    <citation type="submission" date="2018-04" db="EMBL/GenBank/DDBJ databases">
        <title>Genomic Encyclopedia of Archaeal and Bacterial Type Strains, Phase II (KMG-II): from individual species to whole genera.</title>
        <authorList>
            <person name="Goeker M."/>
        </authorList>
    </citation>
    <scope>NUCLEOTIDE SEQUENCE [LARGE SCALE GENOMIC DNA]</scope>
    <source>
        <strain evidence="3 4">DSM 25731</strain>
    </source>
</reference>